<gene>
    <name evidence="1" type="ORF">SVIM_LOCUS163467</name>
</gene>
<name>A0A6N2L067_SALVM</name>
<evidence type="ECO:0000313" key="1">
    <source>
        <dbReference type="EMBL" id="VFU34293.1"/>
    </source>
</evidence>
<protein>
    <submittedName>
        <fullName evidence="1">Uncharacterized protein</fullName>
    </submittedName>
</protein>
<reference evidence="1" key="1">
    <citation type="submission" date="2019-03" db="EMBL/GenBank/DDBJ databases">
        <authorList>
            <person name="Mank J."/>
            <person name="Almeida P."/>
        </authorList>
    </citation>
    <scope>NUCLEOTIDE SEQUENCE</scope>
    <source>
        <strain evidence="1">78183</strain>
    </source>
</reference>
<dbReference type="EMBL" id="CAADRP010001001">
    <property type="protein sequence ID" value="VFU34293.1"/>
    <property type="molecule type" value="Genomic_DNA"/>
</dbReference>
<organism evidence="1">
    <name type="scientific">Salix viminalis</name>
    <name type="common">Common osier</name>
    <name type="synonym">Basket willow</name>
    <dbReference type="NCBI Taxonomy" id="40686"/>
    <lineage>
        <taxon>Eukaryota</taxon>
        <taxon>Viridiplantae</taxon>
        <taxon>Streptophyta</taxon>
        <taxon>Embryophyta</taxon>
        <taxon>Tracheophyta</taxon>
        <taxon>Spermatophyta</taxon>
        <taxon>Magnoliopsida</taxon>
        <taxon>eudicotyledons</taxon>
        <taxon>Gunneridae</taxon>
        <taxon>Pentapetalae</taxon>
        <taxon>rosids</taxon>
        <taxon>fabids</taxon>
        <taxon>Malpighiales</taxon>
        <taxon>Salicaceae</taxon>
        <taxon>Saliceae</taxon>
        <taxon>Salix</taxon>
    </lineage>
</organism>
<proteinExistence type="predicted"/>
<accession>A0A6N2L067</accession>
<sequence length="336" mass="37679">MDEISATANDGFGGNFFRSCIIPKKILVVEVIRPRNNVLMRKTPGFSGNKRALEFSLSIEDHVPVALGRYYRGVKLRLLVLVFLAALASNWKKKFSLFLEQDYSWPQILSLPEIRSPEISESSLYGYLEFSLDIILVFMGKFLLASSIVIRGMEILRKRFKNPKLSSSSCAKVQSGLQNEALSSSDSGLENSHLLCIDDLQTNELWSQSFEDSTHSCVPLSGVKPLFSLDRDEILGLSIRRKLLLWAYTLLQGRDANISIVVNHCEEKGWKLTSFSMMFCLAGQRLFIHYTRGIVVIYVEANKHDRAGTQLSSIVWVPAPFKVAASISSSEGDSIQ</sequence>
<dbReference type="AlphaFoldDB" id="A0A6N2L067"/>